<dbReference type="Proteomes" id="UP000664122">
    <property type="component" value="Unassembled WGS sequence"/>
</dbReference>
<sequence length="74" mass="8156">MGKTFVEPEPQSLEPAVIAMAEIIVEQIDTDELALVSRHACDEQSTAIEAFAENVDVVVDIGKIRDRQEREGMA</sequence>
<reference evidence="1" key="1">
    <citation type="submission" date="2021-03" db="EMBL/GenBank/DDBJ databases">
        <title>Whole genome sequence of Jiella sp. CQZ9-1.</title>
        <authorList>
            <person name="Tuo L."/>
        </authorList>
    </citation>
    <scope>NUCLEOTIDE SEQUENCE</scope>
    <source>
        <strain evidence="1">CQZ9-1</strain>
    </source>
</reference>
<keyword evidence="2" id="KW-1185">Reference proteome</keyword>
<proteinExistence type="predicted"/>
<dbReference type="EMBL" id="JAFMPP010000001">
    <property type="protein sequence ID" value="MBO0661382.1"/>
    <property type="molecule type" value="Genomic_DNA"/>
</dbReference>
<comment type="caution">
    <text evidence="1">The sequence shown here is derived from an EMBL/GenBank/DDBJ whole genome shotgun (WGS) entry which is preliminary data.</text>
</comment>
<organism evidence="1 2">
    <name type="scientific">Jiella flava</name>
    <dbReference type="NCBI Taxonomy" id="2816857"/>
    <lineage>
        <taxon>Bacteria</taxon>
        <taxon>Pseudomonadati</taxon>
        <taxon>Pseudomonadota</taxon>
        <taxon>Alphaproteobacteria</taxon>
        <taxon>Hyphomicrobiales</taxon>
        <taxon>Aurantimonadaceae</taxon>
        <taxon>Jiella</taxon>
    </lineage>
</organism>
<evidence type="ECO:0000313" key="2">
    <source>
        <dbReference type="Proteomes" id="UP000664122"/>
    </source>
</evidence>
<evidence type="ECO:0000313" key="1">
    <source>
        <dbReference type="EMBL" id="MBO0661382.1"/>
    </source>
</evidence>
<dbReference type="AlphaFoldDB" id="A0A939FXL2"/>
<gene>
    <name evidence="1" type="ORF">J1C48_02230</name>
</gene>
<accession>A0A939FXL2</accession>
<protein>
    <submittedName>
        <fullName evidence="1">Uncharacterized protein</fullName>
    </submittedName>
</protein>
<name>A0A939FXL2_9HYPH</name>